<protein>
    <submittedName>
        <fullName evidence="2">Porphyromonas-type peptidyl-arginine deiminase</fullName>
    </submittedName>
</protein>
<reference evidence="3" key="1">
    <citation type="journal article" date="2019" name="Int. J. Syst. Evol. Microbiol.">
        <title>The Global Catalogue of Microorganisms (GCM) 10K type strain sequencing project: providing services to taxonomists for standard genome sequencing and annotation.</title>
        <authorList>
            <consortium name="The Broad Institute Genomics Platform"/>
            <consortium name="The Broad Institute Genome Sequencing Center for Infectious Disease"/>
            <person name="Wu L."/>
            <person name="Ma J."/>
        </authorList>
    </citation>
    <scope>NUCLEOTIDE SEQUENCE [LARGE SCALE GENOMIC DNA]</scope>
    <source>
        <strain evidence="3">CGMCC 4.7683</strain>
    </source>
</reference>
<evidence type="ECO:0000313" key="2">
    <source>
        <dbReference type="EMBL" id="GHH00882.1"/>
    </source>
</evidence>
<dbReference type="PANTHER" id="PTHR31377">
    <property type="entry name" value="AGMATINE DEIMINASE-RELATED"/>
    <property type="match status" value="1"/>
</dbReference>
<organism evidence="2 3">
    <name type="scientific">Amycolatopsis oliviviridis</name>
    <dbReference type="NCBI Taxonomy" id="1471590"/>
    <lineage>
        <taxon>Bacteria</taxon>
        <taxon>Bacillati</taxon>
        <taxon>Actinomycetota</taxon>
        <taxon>Actinomycetes</taxon>
        <taxon>Pseudonocardiales</taxon>
        <taxon>Pseudonocardiaceae</taxon>
        <taxon>Amycolatopsis</taxon>
    </lineage>
</organism>
<accession>A0ABQ3L337</accession>
<dbReference type="PANTHER" id="PTHR31377:SF0">
    <property type="entry name" value="AGMATINE DEIMINASE-RELATED"/>
    <property type="match status" value="1"/>
</dbReference>
<keyword evidence="1" id="KW-0378">Hydrolase</keyword>
<dbReference type="Pfam" id="PF04371">
    <property type="entry name" value="PAD_porph"/>
    <property type="match status" value="1"/>
</dbReference>
<gene>
    <name evidence="2" type="ORF">GCM10017790_00420</name>
</gene>
<dbReference type="SUPFAM" id="SSF55909">
    <property type="entry name" value="Pentein"/>
    <property type="match status" value="1"/>
</dbReference>
<dbReference type="Gene3D" id="3.75.10.10">
    <property type="entry name" value="L-arginine/glycine Amidinotransferase, Chain A"/>
    <property type="match status" value="1"/>
</dbReference>
<sequence>MTHHVLNSPCLEVTVPVSRRTALRSVAGVAALAASAAACSGAEEGPADVTATPSVGPSATPAGEVRFGAEWEPQARTFMSWPTSAIWDDQTAAVQNDIAGLARAIRGHQPVVMFARPELAEDARRACGGEVEVVPIPVDDLWARDTLPVFVEQAGKLRGVNFNFSGWGNKQNPHDKDAAAAAALLEKYGIPGVRTWLVAEGGSFETDGKGTLLVTESSVVNDNRNPGKTRDQIEAELKKVLGVRKVIWFEGVRGKDITDAHIDCLVRFASPGVVLLDRAFPGSEPDHWSRSADQAKQVLEGSTDAQDQPLKVVELFQPDPDKITGRGDAFVSTYLNFYVANKAVVIPKFGDPSADGKAAQIMRDTFPGREVVQVSIDAIAAGGGGIHCATHDQPDLPPA</sequence>
<dbReference type="InterPro" id="IPR006311">
    <property type="entry name" value="TAT_signal"/>
</dbReference>
<dbReference type="InterPro" id="IPR007466">
    <property type="entry name" value="Peptidyl-Arg-deiminase_porph"/>
</dbReference>
<evidence type="ECO:0000313" key="3">
    <source>
        <dbReference type="Proteomes" id="UP000635387"/>
    </source>
</evidence>
<comment type="caution">
    <text evidence="2">The sequence shown here is derived from an EMBL/GenBank/DDBJ whole genome shotgun (WGS) entry which is preliminary data.</text>
</comment>
<evidence type="ECO:0000256" key="1">
    <source>
        <dbReference type="ARBA" id="ARBA00022801"/>
    </source>
</evidence>
<dbReference type="RefSeq" id="WP_191250519.1">
    <property type="nucleotide sequence ID" value="NZ_BNAY01000001.1"/>
</dbReference>
<dbReference type="PROSITE" id="PS51318">
    <property type="entry name" value="TAT"/>
    <property type="match status" value="1"/>
</dbReference>
<name>A0ABQ3L337_9PSEU</name>
<keyword evidence="3" id="KW-1185">Reference proteome</keyword>
<proteinExistence type="predicted"/>
<dbReference type="Proteomes" id="UP000635387">
    <property type="component" value="Unassembled WGS sequence"/>
</dbReference>
<dbReference type="EMBL" id="BNAY01000001">
    <property type="protein sequence ID" value="GHH00882.1"/>
    <property type="molecule type" value="Genomic_DNA"/>
</dbReference>